<dbReference type="PIRSF" id="PIRSF000137">
    <property type="entry name" value="Alcohol_oxidase"/>
    <property type="match status" value="1"/>
</dbReference>
<comment type="caution">
    <text evidence="6">The sequence shown here is derived from an EMBL/GenBank/DDBJ whole genome shotgun (WGS) entry which is preliminary data.</text>
</comment>
<feature type="binding site" evidence="2">
    <location>
        <position position="91"/>
    </location>
    <ligand>
        <name>FAD</name>
        <dbReference type="ChEBI" id="CHEBI:57692"/>
    </ligand>
</feature>
<accession>A0A8K0QXD8</accession>
<dbReference type="OrthoDB" id="269227at2759"/>
<evidence type="ECO:0000313" key="7">
    <source>
        <dbReference type="Proteomes" id="UP000813461"/>
    </source>
</evidence>
<dbReference type="Pfam" id="PF00732">
    <property type="entry name" value="GMC_oxred_N"/>
    <property type="match status" value="1"/>
</dbReference>
<evidence type="ECO:0000256" key="2">
    <source>
        <dbReference type="PIRSR" id="PIRSR000137-2"/>
    </source>
</evidence>
<feature type="domain" description="Glucose-methanol-choline oxidoreductase N-terminal" evidence="4">
    <location>
        <begin position="89"/>
        <end position="112"/>
    </location>
</feature>
<evidence type="ECO:0000259" key="5">
    <source>
        <dbReference type="PROSITE" id="PS00624"/>
    </source>
</evidence>
<dbReference type="Pfam" id="PF05199">
    <property type="entry name" value="GMC_oxred_C"/>
    <property type="match status" value="1"/>
</dbReference>
<dbReference type="InterPro" id="IPR012132">
    <property type="entry name" value="GMC_OxRdtase"/>
</dbReference>
<evidence type="ECO:0000256" key="1">
    <source>
        <dbReference type="ARBA" id="ARBA00010790"/>
    </source>
</evidence>
<dbReference type="GO" id="GO:0050660">
    <property type="term" value="F:flavin adenine dinucleotide binding"/>
    <property type="evidence" value="ECO:0007669"/>
    <property type="project" value="InterPro"/>
</dbReference>
<feature type="domain" description="Glucose-methanol-choline oxidoreductase N-terminal" evidence="5">
    <location>
        <begin position="281"/>
        <end position="295"/>
    </location>
</feature>
<evidence type="ECO:0000259" key="4">
    <source>
        <dbReference type="PROSITE" id="PS00623"/>
    </source>
</evidence>
<dbReference type="PANTHER" id="PTHR11552:SF210">
    <property type="entry name" value="GLUCOSE-METHANOL-CHOLINE OXIDOREDUCTASE N-TERMINAL DOMAIN-CONTAINING PROTEIN-RELATED"/>
    <property type="match status" value="1"/>
</dbReference>
<dbReference type="PANTHER" id="PTHR11552">
    <property type="entry name" value="GLUCOSE-METHANOL-CHOLINE GMC OXIDOREDUCTASE"/>
    <property type="match status" value="1"/>
</dbReference>
<keyword evidence="7" id="KW-1185">Reference proteome</keyword>
<dbReference type="InterPro" id="IPR007867">
    <property type="entry name" value="GMC_OxRtase_C"/>
</dbReference>
<dbReference type="PROSITE" id="PS00624">
    <property type="entry name" value="GMC_OXRED_2"/>
    <property type="match status" value="1"/>
</dbReference>
<dbReference type="SUPFAM" id="SSF51905">
    <property type="entry name" value="FAD/NAD(P)-binding domain"/>
    <property type="match status" value="1"/>
</dbReference>
<dbReference type="Gene3D" id="3.50.50.60">
    <property type="entry name" value="FAD/NAD(P)-binding domain"/>
    <property type="match status" value="1"/>
</dbReference>
<keyword evidence="3" id="KW-0285">Flavoprotein</keyword>
<evidence type="ECO:0000313" key="6">
    <source>
        <dbReference type="EMBL" id="KAH7073404.1"/>
    </source>
</evidence>
<dbReference type="EMBL" id="JAGMVJ010000022">
    <property type="protein sequence ID" value="KAH7073404.1"/>
    <property type="molecule type" value="Genomic_DNA"/>
</dbReference>
<dbReference type="PROSITE" id="PS00623">
    <property type="entry name" value="GMC_OXRED_1"/>
    <property type="match status" value="1"/>
</dbReference>
<name>A0A8K0QXD8_9PLEO</name>
<evidence type="ECO:0000256" key="3">
    <source>
        <dbReference type="RuleBase" id="RU003968"/>
    </source>
</evidence>
<reference evidence="6" key="1">
    <citation type="journal article" date="2021" name="Nat. Commun.">
        <title>Genetic determinants of endophytism in the Arabidopsis root mycobiome.</title>
        <authorList>
            <person name="Mesny F."/>
            <person name="Miyauchi S."/>
            <person name="Thiergart T."/>
            <person name="Pickel B."/>
            <person name="Atanasova L."/>
            <person name="Karlsson M."/>
            <person name="Huettel B."/>
            <person name="Barry K.W."/>
            <person name="Haridas S."/>
            <person name="Chen C."/>
            <person name="Bauer D."/>
            <person name="Andreopoulos W."/>
            <person name="Pangilinan J."/>
            <person name="LaButti K."/>
            <person name="Riley R."/>
            <person name="Lipzen A."/>
            <person name="Clum A."/>
            <person name="Drula E."/>
            <person name="Henrissat B."/>
            <person name="Kohler A."/>
            <person name="Grigoriev I.V."/>
            <person name="Martin F.M."/>
            <person name="Hacquard S."/>
        </authorList>
    </citation>
    <scope>NUCLEOTIDE SEQUENCE</scope>
    <source>
        <strain evidence="6">MPI-SDFR-AT-0120</strain>
    </source>
</reference>
<comment type="cofactor">
    <cofactor evidence="2">
        <name>FAD</name>
        <dbReference type="ChEBI" id="CHEBI:57692"/>
    </cofactor>
</comment>
<dbReference type="AlphaFoldDB" id="A0A8K0QXD8"/>
<gene>
    <name evidence="6" type="ORF">FB567DRAFT_199791</name>
</gene>
<dbReference type="SUPFAM" id="SSF54373">
    <property type="entry name" value="FAD-linked reductases, C-terminal domain"/>
    <property type="match status" value="1"/>
</dbReference>
<dbReference type="GO" id="GO:0016614">
    <property type="term" value="F:oxidoreductase activity, acting on CH-OH group of donors"/>
    <property type="evidence" value="ECO:0007669"/>
    <property type="project" value="InterPro"/>
</dbReference>
<dbReference type="InterPro" id="IPR036188">
    <property type="entry name" value="FAD/NAD-bd_sf"/>
</dbReference>
<organism evidence="6 7">
    <name type="scientific">Paraphoma chrysanthemicola</name>
    <dbReference type="NCBI Taxonomy" id="798071"/>
    <lineage>
        <taxon>Eukaryota</taxon>
        <taxon>Fungi</taxon>
        <taxon>Dikarya</taxon>
        <taxon>Ascomycota</taxon>
        <taxon>Pezizomycotina</taxon>
        <taxon>Dothideomycetes</taxon>
        <taxon>Pleosporomycetidae</taxon>
        <taxon>Pleosporales</taxon>
        <taxon>Pleosporineae</taxon>
        <taxon>Phaeosphaeriaceae</taxon>
        <taxon>Paraphoma</taxon>
    </lineage>
</organism>
<proteinExistence type="inferred from homology"/>
<dbReference type="InterPro" id="IPR000172">
    <property type="entry name" value="GMC_OxRdtase_N"/>
</dbReference>
<feature type="binding site" evidence="2">
    <location>
        <position position="242"/>
    </location>
    <ligand>
        <name>FAD</name>
        <dbReference type="ChEBI" id="CHEBI:57692"/>
    </ligand>
</feature>
<protein>
    <recommendedName>
        <fullName evidence="4 5">Glucose-methanol-choline oxidoreductase N-terminal domain-containing protein</fullName>
    </recommendedName>
</protein>
<dbReference type="Proteomes" id="UP000813461">
    <property type="component" value="Unassembled WGS sequence"/>
</dbReference>
<keyword evidence="2 3" id="KW-0274">FAD</keyword>
<comment type="similarity">
    <text evidence="1 3">Belongs to the GMC oxidoreductase family.</text>
</comment>
<sequence length="636" mass="68893">MSVEEFKSKAYDYVIIGGGTAGLVLAARLTEDPNVTVGILEAGGNGLDDLLIDGPNLFTQLWGKPEYDWMYSTVPQEGTVGRKHGWVRGKVLGGSSAVNFNMFSMASRQDLDNWAELGNEGWAYDDLLPYYRKFETYHPCGETLASKVNDKYVDATLRGTSGPIKICFPGSEATWLQEIWPKTILNAGYKPSKDPRSGSAIGGFNQLNTVDPAQNRRSYAAREYYEPNAKRSNLSLLTHALVSKIVLEKIDGQAKATGVQFVVDGSTHTVKIDKEVIVCGGSINSPQILELSGIGSPEVLQKAGIDIIVPNNGVGDNLNDHTATAIMVGVKDEYPTAEALARNPEIMQQAMEAYIKHKAGPFAAPPTTTGFASLEKVQSDFPDVEQHIQSLVAEYAKKNPNSDPAGRDVLLARQLLDPREAVCQLIALASGGNIENTPHADKLFPSEEPGMWLTLGACSTRSLSRGYVHIHSSDPTVHPTIDPAYFKHPLDTDMMARSILHALTFLEVEPLKSILRRDEHGAPVHSKSGGKFPTTLEEAKDFARRNTVTEYHPVGTCAMLPKEKGGVVSSELKVYGTENVRVVDASVVPLHVQGNIVSLVYAIAEKAADIIKGVEAPKVNGSNGTNGVNVYSEAHM</sequence>
<dbReference type="Gene3D" id="3.30.560.10">
    <property type="entry name" value="Glucose Oxidase, domain 3"/>
    <property type="match status" value="1"/>
</dbReference>